<dbReference type="Pfam" id="PF06427">
    <property type="entry name" value="UDP-g_GGTase"/>
    <property type="match status" value="1"/>
</dbReference>
<evidence type="ECO:0000259" key="12">
    <source>
        <dbReference type="Pfam" id="PF18401"/>
    </source>
</evidence>
<dbReference type="Pfam" id="PF18402">
    <property type="entry name" value="Thioredoxin_14"/>
    <property type="match status" value="1"/>
</dbReference>
<keyword evidence="6 10" id="KW-0732">Signal</keyword>
<dbReference type="GO" id="GO:0051082">
    <property type="term" value="F:unfolded protein binding"/>
    <property type="evidence" value="ECO:0007669"/>
    <property type="project" value="TreeGrafter"/>
</dbReference>
<evidence type="ECO:0000256" key="4">
    <source>
        <dbReference type="ARBA" id="ARBA00006351"/>
    </source>
</evidence>
<feature type="region of interest" description="Disordered" evidence="9">
    <location>
        <begin position="1580"/>
        <end position="1613"/>
    </location>
</feature>
<keyword evidence="5" id="KW-0808">Transferase</keyword>
<evidence type="ECO:0000256" key="1">
    <source>
        <dbReference type="ARBA" id="ARBA00001913"/>
    </source>
</evidence>
<comment type="pathway">
    <text evidence="3">Protein modification; protein glycosylation.</text>
</comment>
<evidence type="ECO:0000256" key="5">
    <source>
        <dbReference type="ARBA" id="ARBA00022679"/>
    </source>
</evidence>
<evidence type="ECO:0000256" key="2">
    <source>
        <dbReference type="ARBA" id="ARBA00004319"/>
    </source>
</evidence>
<dbReference type="InterPro" id="IPR040692">
    <property type="entry name" value="UGGT_TRXL_3"/>
</dbReference>
<dbReference type="Pfam" id="PF18401">
    <property type="entry name" value="Thioredoxin_13"/>
    <property type="match status" value="1"/>
</dbReference>
<dbReference type="SUPFAM" id="SSF53448">
    <property type="entry name" value="Nucleotide-diphospho-sugar transferases"/>
    <property type="match status" value="1"/>
</dbReference>
<dbReference type="InterPro" id="IPR029044">
    <property type="entry name" value="Nucleotide-diphossugar_trans"/>
</dbReference>
<dbReference type="GO" id="GO:0005788">
    <property type="term" value="C:endoplasmic reticulum lumen"/>
    <property type="evidence" value="ECO:0007669"/>
    <property type="project" value="UniProtKB-SubCell"/>
</dbReference>
<evidence type="ECO:0000256" key="8">
    <source>
        <dbReference type="ARBA" id="ARBA00023180"/>
    </source>
</evidence>
<evidence type="ECO:0000256" key="6">
    <source>
        <dbReference type="ARBA" id="ARBA00022729"/>
    </source>
</evidence>
<dbReference type="PANTHER" id="PTHR11226">
    <property type="entry name" value="UDP-GLUCOSE GLYCOPROTEIN:GLUCOSYLTRANSFERASE"/>
    <property type="match status" value="1"/>
</dbReference>
<feature type="domain" description="UGGT thioredoxin-like" evidence="11">
    <location>
        <begin position="42"/>
        <end position="252"/>
    </location>
</feature>
<dbReference type="InterPro" id="IPR040693">
    <property type="entry name" value="UGGT_TRXL_1"/>
</dbReference>
<keyword evidence="17" id="KW-1185">Reference proteome</keyword>
<evidence type="ECO:0008006" key="18">
    <source>
        <dbReference type="Google" id="ProtNLM"/>
    </source>
</evidence>
<comment type="caution">
    <text evidence="16">The sequence shown here is derived from an EMBL/GenBank/DDBJ whole genome shotgun (WGS) entry which is preliminary data.</text>
</comment>
<evidence type="ECO:0000259" key="15">
    <source>
        <dbReference type="Pfam" id="PF18404"/>
    </source>
</evidence>
<feature type="chain" id="PRO_5042962034" description="UDP-glucose glycoprotein glucosyltransferase 2" evidence="10">
    <location>
        <begin position="26"/>
        <end position="1613"/>
    </location>
</feature>
<sequence>MGFRSAISLLLILLLPSLWVSFADTRRPKNVQAALRANWPGTPLLLEAGQLLSKEEHRLLWDFIDIWLNADHQDAQSRSAKDCIRKILEHSRPLLREPLASLFEFSLILRSASPTLVLYRQLAHESLSSFPLPHDDNDDILQPEITNLDLKSPLGKCCWVDTGDNLFFDVSELLVWLQTPATQLVGDSFQRPELFDFDHVHFDSAIGSPVAVLYGALGTICFKEFHVALVGAAKQGKVKYVLRPVLPAGCEANFGHCGSVGASEPVNLGGYGVELALKNMEYKAMDDSTIKKGVTLEDPRTEDLNQEVRGFIFSKILERKPELTSEIMAFRDYLLSSTVSDTLDVWELKDLGHQTVQRIVRASDPLQSMQDINQNFPNIVSSLSRMKLDDSVRDEITANQRMIPPGKSLMALNGALVNVEDIDLYLLIDLVHQDLLLADQFSKLKIPHSTARKLLSTLPSSESSMFRVDFRSTHVHYLNNLEEDAKYKRWRSNLNEILMPVFPGQLRQIRKNLFHAVFVLDPASTVGLEAIDMIISLYENSFPVRFGIVLYSSKYIMQLENRPAKEDRDKFEEDISDRIIRLFCYIKENHGIQLAFEFLSNVNKLRMESDDHVDDAHLELHHVERAFVESILPKVKSPPQEILLKLEKEPELQKLSQESSMLVFKLGLSKLHCSLLMNGLVTDPTEEAFLNALNDETQRIQEQVYFGQIKSHTDVLAKFLSEAGIQRYNPRIISDDKPRFISLSTFIFGEASILNDIDYLHAPETNDDLKPVTHLIAVDITSGSGLKLLHQGLNYLIEGSKDARVGLLFSANQSTDSFSLLFVKVFEITSSSYSHKKNVLEFLDQLCSLYQQNYFLTSAVEVDSAQAFIDKICELAEANGLPSERYRSVLPEFSADEVRRRLIKVENFLYQVLGSESGFNAVFTNGRVTHPVDESSFLSADLHLLESIEFKLRTKHIVEIIEEVKWQDVDPDMLTSKFISDIIMALSSSMAMRERASESARFEILNDQHSAIILPNENSSIHIDAVLDPLSPTSQKVSGILRVLWKYVQPSMRIVLNPLSSLADLPLKNYYRYVVPSMDDFSGADSSVNGPKAFFANMPLSKTLTMNLDVPEPWLVEPVLAVHDLDNILLENLGDTRTLQAVFKLEALVLTGHCAEKDHEPPRGLQLILGTKTRPHLVDTIVMANLGYWQMKVSPGVWFLQLAPGRSSELYIFKEGNDGIQNKQSSKLVTINDLRGKVVHMEVVKRKGKEHEKLLIPDDEDPQYKKKGSSWNSNLLKWASGFISSNEQAKNVETNSPEKGKGGRHGKTINIFSIASGHLYERFLKIMILSVLKNTHRPVKFWFIKNYLSPPFKDLIPRMAEEYGFEYELITYKWPTWLHKQKEKQRIIWAYKILFLDVIFPLSLEKVIFVDADQVVRADMGELYDMDLKGKPLAYTPFCDNNKEMDGYRFWRQGFWKDHLRGRPYHISALYVVDLKKFRETAAGDNLRVFYETLSKDPNSLANLDQDLPNYAQHTVPIFSLPQEWLWCESWCGNATKLKAKTIDLCNNPMTKEPKLQGARRIVSEWPDLDLEARRFTARILGDDQEPMQSPNLSNDLTSEDSLKEDLESKAEL</sequence>
<feature type="domain" description="UGGT thioredoxin-like" evidence="12">
    <location>
        <begin position="341"/>
        <end position="461"/>
    </location>
</feature>
<evidence type="ECO:0000313" key="16">
    <source>
        <dbReference type="EMBL" id="KAK7328291.1"/>
    </source>
</evidence>
<dbReference type="InterPro" id="IPR009448">
    <property type="entry name" value="UDP-g_GGtrans"/>
</dbReference>
<feature type="signal peptide" evidence="10">
    <location>
        <begin position="1"/>
        <end position="25"/>
    </location>
</feature>
<evidence type="ECO:0000259" key="14">
    <source>
        <dbReference type="Pfam" id="PF18403"/>
    </source>
</evidence>
<evidence type="ECO:0000256" key="9">
    <source>
        <dbReference type="SAM" id="MobiDB-lite"/>
    </source>
</evidence>
<dbReference type="EMBL" id="JAYMYQ010000005">
    <property type="protein sequence ID" value="KAK7328291.1"/>
    <property type="molecule type" value="Genomic_DNA"/>
</dbReference>
<organism evidence="16 17">
    <name type="scientific">Canavalia gladiata</name>
    <name type="common">Sword bean</name>
    <name type="synonym">Dolichos gladiatus</name>
    <dbReference type="NCBI Taxonomy" id="3824"/>
    <lineage>
        <taxon>Eukaryota</taxon>
        <taxon>Viridiplantae</taxon>
        <taxon>Streptophyta</taxon>
        <taxon>Embryophyta</taxon>
        <taxon>Tracheophyta</taxon>
        <taxon>Spermatophyta</taxon>
        <taxon>Magnoliopsida</taxon>
        <taxon>eudicotyledons</taxon>
        <taxon>Gunneridae</taxon>
        <taxon>Pentapetalae</taxon>
        <taxon>rosids</taxon>
        <taxon>fabids</taxon>
        <taxon>Fabales</taxon>
        <taxon>Fabaceae</taxon>
        <taxon>Papilionoideae</taxon>
        <taxon>50 kb inversion clade</taxon>
        <taxon>NPAAA clade</taxon>
        <taxon>indigoferoid/millettioid clade</taxon>
        <taxon>Phaseoleae</taxon>
        <taxon>Canavalia</taxon>
    </lineage>
</organism>
<dbReference type="Pfam" id="PF18403">
    <property type="entry name" value="Thioredoxin_15"/>
    <property type="match status" value="1"/>
</dbReference>
<dbReference type="Gene3D" id="3.90.550.10">
    <property type="entry name" value="Spore Coat Polysaccharide Biosynthesis Protein SpsA, Chain A"/>
    <property type="match status" value="1"/>
</dbReference>
<proteinExistence type="inferred from homology"/>
<keyword evidence="7" id="KW-0256">Endoplasmic reticulum</keyword>
<dbReference type="GO" id="GO:0003980">
    <property type="term" value="F:UDP-glucose:glycoprotein glucosyltransferase activity"/>
    <property type="evidence" value="ECO:0007669"/>
    <property type="project" value="InterPro"/>
</dbReference>
<dbReference type="Proteomes" id="UP001367508">
    <property type="component" value="Unassembled WGS sequence"/>
</dbReference>
<dbReference type="CDD" id="cd06432">
    <property type="entry name" value="GT8_HUGT1_C_like"/>
    <property type="match status" value="1"/>
</dbReference>
<evidence type="ECO:0000259" key="13">
    <source>
        <dbReference type="Pfam" id="PF18402"/>
    </source>
</evidence>
<evidence type="ECO:0000256" key="7">
    <source>
        <dbReference type="ARBA" id="ARBA00022824"/>
    </source>
</evidence>
<feature type="domain" description="UDP-glucose:glycoprotein glucosyltransferase thioredoxin-like" evidence="14">
    <location>
        <begin position="751"/>
        <end position="991"/>
    </location>
</feature>
<dbReference type="Pfam" id="PF18400">
    <property type="entry name" value="Thioredoxin_12"/>
    <property type="match status" value="1"/>
</dbReference>
<dbReference type="Pfam" id="PF18404">
    <property type="entry name" value="Glyco_transf_24"/>
    <property type="match status" value="1"/>
</dbReference>
<dbReference type="PANTHER" id="PTHR11226:SF0">
    <property type="entry name" value="UDP-GLUCOSE:GLYCOPROTEIN GLUCOSYLTRANSFERASE"/>
    <property type="match status" value="1"/>
</dbReference>
<gene>
    <name evidence="16" type="ORF">VNO77_22394</name>
</gene>
<feature type="domain" description="Glucosyltransferase 24 catalytic" evidence="15">
    <location>
        <begin position="1309"/>
        <end position="1574"/>
    </location>
</feature>
<protein>
    <recommendedName>
        <fullName evidence="18">UDP-glucose glycoprotein glucosyltransferase 2</fullName>
    </recommendedName>
</protein>
<evidence type="ECO:0000256" key="3">
    <source>
        <dbReference type="ARBA" id="ARBA00004922"/>
    </source>
</evidence>
<name>A0AAN9L3G9_CANGL</name>
<evidence type="ECO:0000256" key="10">
    <source>
        <dbReference type="SAM" id="SignalP"/>
    </source>
</evidence>
<dbReference type="GO" id="GO:0018279">
    <property type="term" value="P:protein N-linked glycosylation via asparagine"/>
    <property type="evidence" value="ECO:0007669"/>
    <property type="project" value="TreeGrafter"/>
</dbReference>
<comment type="cofactor">
    <cofactor evidence="1">
        <name>Ca(2+)</name>
        <dbReference type="ChEBI" id="CHEBI:29108"/>
    </cofactor>
</comment>
<feature type="compositionally biased region" description="Basic and acidic residues" evidence="9">
    <location>
        <begin position="1601"/>
        <end position="1613"/>
    </location>
</feature>
<evidence type="ECO:0000259" key="11">
    <source>
        <dbReference type="Pfam" id="PF18400"/>
    </source>
</evidence>
<feature type="compositionally biased region" description="Polar residues" evidence="9">
    <location>
        <begin position="1587"/>
        <end position="1597"/>
    </location>
</feature>
<dbReference type="InterPro" id="IPR040694">
    <property type="entry name" value="UGGT_TRXL_2"/>
</dbReference>
<comment type="similarity">
    <text evidence="4">Belongs to the glycosyltransferase 8 family.</text>
</comment>
<reference evidence="16 17" key="1">
    <citation type="submission" date="2024-01" db="EMBL/GenBank/DDBJ databases">
        <title>The genomes of 5 underutilized Papilionoideae crops provide insights into root nodulation and disease resistanc.</title>
        <authorList>
            <person name="Jiang F."/>
        </authorList>
    </citation>
    <scope>NUCLEOTIDE SEQUENCE [LARGE SCALE GENOMIC DNA]</scope>
    <source>
        <strain evidence="16">LVBAO_FW01</strain>
        <tissue evidence="16">Leaves</tissue>
    </source>
</reference>
<dbReference type="FunFam" id="3.90.550.10:FF:000054">
    <property type="entry name" value="UDP-glucose:glycoprotein glucosyltransferase 1"/>
    <property type="match status" value="1"/>
</dbReference>
<dbReference type="InterPro" id="IPR040525">
    <property type="entry name" value="UGGT_TRXL_4"/>
</dbReference>
<dbReference type="GO" id="GO:0036503">
    <property type="term" value="P:ERAD pathway"/>
    <property type="evidence" value="ECO:0007669"/>
    <property type="project" value="TreeGrafter"/>
</dbReference>
<keyword evidence="8" id="KW-0325">Glycoprotein</keyword>
<feature type="domain" description="UGGT thioredoxin-like" evidence="13">
    <location>
        <begin position="468"/>
        <end position="732"/>
    </location>
</feature>
<dbReference type="InterPro" id="IPR040497">
    <property type="entry name" value="Glyco_transf_24"/>
</dbReference>
<evidence type="ECO:0000313" key="17">
    <source>
        <dbReference type="Proteomes" id="UP001367508"/>
    </source>
</evidence>
<accession>A0AAN9L3G9</accession>
<comment type="subcellular location">
    <subcellularLocation>
        <location evidence="2">Endoplasmic reticulum lumen</location>
    </subcellularLocation>
</comment>